<dbReference type="AlphaFoldDB" id="A0A366IMH5"/>
<accession>A0A366IMH5</accession>
<protein>
    <submittedName>
        <fullName evidence="2">Uncharacterized protein</fullName>
    </submittedName>
</protein>
<feature type="region of interest" description="Disordered" evidence="1">
    <location>
        <begin position="21"/>
        <end position="43"/>
    </location>
</feature>
<evidence type="ECO:0000313" key="3">
    <source>
        <dbReference type="Proteomes" id="UP000253509"/>
    </source>
</evidence>
<dbReference type="Proteomes" id="UP000253509">
    <property type="component" value="Unassembled WGS sequence"/>
</dbReference>
<keyword evidence="3" id="KW-1185">Reference proteome</keyword>
<name>A0A366IMH5_9MICO</name>
<organism evidence="2 3">
    <name type="scientific">Brevibacterium celere</name>
    <dbReference type="NCBI Taxonomy" id="225845"/>
    <lineage>
        <taxon>Bacteria</taxon>
        <taxon>Bacillati</taxon>
        <taxon>Actinomycetota</taxon>
        <taxon>Actinomycetes</taxon>
        <taxon>Micrococcales</taxon>
        <taxon>Brevibacteriaceae</taxon>
        <taxon>Brevibacterium</taxon>
    </lineage>
</organism>
<dbReference type="EMBL" id="QNSB01000003">
    <property type="protein sequence ID" value="RBP73071.1"/>
    <property type="molecule type" value="Genomic_DNA"/>
</dbReference>
<comment type="caution">
    <text evidence="2">The sequence shown here is derived from an EMBL/GenBank/DDBJ whole genome shotgun (WGS) entry which is preliminary data.</text>
</comment>
<proteinExistence type="predicted"/>
<reference evidence="2 3" key="1">
    <citation type="submission" date="2018-06" db="EMBL/GenBank/DDBJ databases">
        <title>Freshwater and sediment microbial communities from various areas in North America, analyzing microbe dynamics in response to fracking.</title>
        <authorList>
            <person name="Lamendella R."/>
        </authorList>
    </citation>
    <scope>NUCLEOTIDE SEQUENCE [LARGE SCALE GENOMIC DNA]</scope>
    <source>
        <strain evidence="2 3">3b_TX</strain>
    </source>
</reference>
<gene>
    <name evidence="2" type="ORF">DFO65_103366</name>
</gene>
<evidence type="ECO:0000313" key="2">
    <source>
        <dbReference type="EMBL" id="RBP73071.1"/>
    </source>
</evidence>
<dbReference type="RefSeq" id="WP_147233274.1">
    <property type="nucleotide sequence ID" value="NZ_QNSB01000003.1"/>
</dbReference>
<sequence>MTDPAHIRRLCDSIHDALALAEHPPSSSGTPSGGVGQSRPPIPTTILSAKEDLKAKLVSWARMIGEDGEFVIDCDDDTLSIAAWVYTKADWLADHPAADDFVDEIDECVRALRRPYASKEERFLVTVMAGVRVYAYPWERTVLLPDGTVGDTYQLRQELYQRTRKEILPAANVSAVLDKIFGMEVSADAIRKAAKRGTLEKRPEGFLVERVIERFGLEPKHVAI</sequence>
<evidence type="ECO:0000256" key="1">
    <source>
        <dbReference type="SAM" id="MobiDB-lite"/>
    </source>
</evidence>